<dbReference type="EMBL" id="JAFKCS010000100">
    <property type="protein sequence ID" value="MBN7822572.1"/>
    <property type="molecule type" value="Genomic_DNA"/>
</dbReference>
<reference evidence="1 2" key="1">
    <citation type="submission" date="2021-03" db="EMBL/GenBank/DDBJ databases">
        <title>novel species isolated from a fishpond in China.</title>
        <authorList>
            <person name="Lu H."/>
            <person name="Cai Z."/>
        </authorList>
    </citation>
    <scope>NUCLEOTIDE SEQUENCE [LARGE SCALE GENOMIC DNA]</scope>
    <source>
        <strain evidence="1 2">Y57</strain>
    </source>
</reference>
<comment type="caution">
    <text evidence="1">The sequence shown here is derived from an EMBL/GenBank/DDBJ whole genome shotgun (WGS) entry which is preliminary data.</text>
</comment>
<keyword evidence="2" id="KW-1185">Reference proteome</keyword>
<evidence type="ECO:0000313" key="1">
    <source>
        <dbReference type="EMBL" id="MBN7822572.1"/>
    </source>
</evidence>
<organism evidence="1 2">
    <name type="scientific">Bowmanella yangjiangensis</name>
    <dbReference type="NCBI Taxonomy" id="2811230"/>
    <lineage>
        <taxon>Bacteria</taxon>
        <taxon>Pseudomonadati</taxon>
        <taxon>Pseudomonadota</taxon>
        <taxon>Gammaproteobacteria</taxon>
        <taxon>Alteromonadales</taxon>
        <taxon>Alteromonadaceae</taxon>
        <taxon>Bowmanella</taxon>
    </lineage>
</organism>
<dbReference type="Proteomes" id="UP000663992">
    <property type="component" value="Unassembled WGS sequence"/>
</dbReference>
<evidence type="ECO:0000313" key="2">
    <source>
        <dbReference type="Proteomes" id="UP000663992"/>
    </source>
</evidence>
<gene>
    <name evidence="1" type="ORF">J0A65_22105</name>
</gene>
<sequence length="174" mass="20157">MNIPEQEIYISSVLKHGNDLELRLITDYHPGAEPTAYSIFISTPKSPAELINFAKDCKLNNDYLYICQKENNLILETEHGEYLELEFSTINSSQRSLDTAELKEIMEQTYSWYLSENEHSRLLQSRIHEALKILNETHRRVLIKTETHEKGSTASTLYSQQAVLINRLIKVLET</sequence>
<dbReference type="RefSeq" id="WP_206596483.1">
    <property type="nucleotide sequence ID" value="NZ_JAFKCS010000100.1"/>
</dbReference>
<name>A0ABS3CZP0_9ALTE</name>
<protein>
    <submittedName>
        <fullName evidence="1">Uncharacterized protein</fullName>
    </submittedName>
</protein>
<proteinExistence type="predicted"/>
<accession>A0ABS3CZP0</accession>